<keyword evidence="10" id="KW-1185">Reference proteome</keyword>
<keyword evidence="5" id="KW-0862">Zinc</keyword>
<evidence type="ECO:0000313" key="10">
    <source>
        <dbReference type="Proteomes" id="UP000579250"/>
    </source>
</evidence>
<comment type="similarity">
    <text evidence="1 7">Belongs to the UPF0758 family.</text>
</comment>
<evidence type="ECO:0000256" key="4">
    <source>
        <dbReference type="ARBA" id="ARBA00022801"/>
    </source>
</evidence>
<dbReference type="PANTHER" id="PTHR30471:SF3">
    <property type="entry name" value="UPF0758 PROTEIN YEES-RELATED"/>
    <property type="match status" value="1"/>
</dbReference>
<organism evidence="9 10">
    <name type="scientific">Actinomadura latina</name>
    <dbReference type="NCBI Taxonomy" id="163603"/>
    <lineage>
        <taxon>Bacteria</taxon>
        <taxon>Bacillati</taxon>
        <taxon>Actinomycetota</taxon>
        <taxon>Actinomycetes</taxon>
        <taxon>Streptosporangiales</taxon>
        <taxon>Thermomonosporaceae</taxon>
        <taxon>Actinomadura</taxon>
    </lineage>
</organism>
<feature type="domain" description="MPN" evidence="8">
    <location>
        <begin position="100"/>
        <end position="217"/>
    </location>
</feature>
<gene>
    <name evidence="9" type="primary">radC</name>
    <name evidence="9" type="ORF">HGB48_08765</name>
</gene>
<evidence type="ECO:0000256" key="1">
    <source>
        <dbReference type="ARBA" id="ARBA00010243"/>
    </source>
</evidence>
<dbReference type="Pfam" id="PF04002">
    <property type="entry name" value="RadC"/>
    <property type="match status" value="1"/>
</dbReference>
<keyword evidence="3" id="KW-0479">Metal-binding</keyword>
<keyword evidence="2" id="KW-0645">Protease</keyword>
<dbReference type="GO" id="GO:0006508">
    <property type="term" value="P:proteolysis"/>
    <property type="evidence" value="ECO:0007669"/>
    <property type="project" value="UniProtKB-KW"/>
</dbReference>
<accession>A0A846Z0D3</accession>
<evidence type="ECO:0000256" key="3">
    <source>
        <dbReference type="ARBA" id="ARBA00022723"/>
    </source>
</evidence>
<dbReference type="GO" id="GO:0046872">
    <property type="term" value="F:metal ion binding"/>
    <property type="evidence" value="ECO:0007669"/>
    <property type="project" value="UniProtKB-KW"/>
</dbReference>
<dbReference type="SUPFAM" id="SSF47781">
    <property type="entry name" value="RuvA domain 2-like"/>
    <property type="match status" value="1"/>
</dbReference>
<name>A0A846Z0D3_9ACTN</name>
<dbReference type="InterPro" id="IPR020891">
    <property type="entry name" value="UPF0758_CS"/>
</dbReference>
<dbReference type="RefSeq" id="WP_067632959.1">
    <property type="nucleotide sequence ID" value="NZ_JAAXPI010000008.1"/>
</dbReference>
<keyword evidence="6" id="KW-0482">Metalloprotease</keyword>
<dbReference type="EMBL" id="JAAXPI010000008">
    <property type="protein sequence ID" value="NKZ03836.1"/>
    <property type="molecule type" value="Genomic_DNA"/>
</dbReference>
<evidence type="ECO:0000256" key="2">
    <source>
        <dbReference type="ARBA" id="ARBA00022670"/>
    </source>
</evidence>
<evidence type="ECO:0000313" key="9">
    <source>
        <dbReference type="EMBL" id="NKZ03836.1"/>
    </source>
</evidence>
<dbReference type="AlphaFoldDB" id="A0A846Z0D3"/>
<dbReference type="Gene3D" id="3.40.140.10">
    <property type="entry name" value="Cytidine Deaminase, domain 2"/>
    <property type="match status" value="1"/>
</dbReference>
<dbReference type="InterPro" id="IPR025657">
    <property type="entry name" value="RadC_JAB"/>
</dbReference>
<dbReference type="GO" id="GO:0008237">
    <property type="term" value="F:metallopeptidase activity"/>
    <property type="evidence" value="ECO:0007669"/>
    <property type="project" value="UniProtKB-KW"/>
</dbReference>
<proteinExistence type="inferred from homology"/>
<comment type="caution">
    <text evidence="9">The sequence shown here is derived from an EMBL/GenBank/DDBJ whole genome shotgun (WGS) entry which is preliminary data.</text>
</comment>
<evidence type="ECO:0000256" key="7">
    <source>
        <dbReference type="RuleBase" id="RU003797"/>
    </source>
</evidence>
<sequence>MRVKDLPESDRPRERLLRQGPRALSDRELLALVLGAGLPGCDAIEVAARLIDAQGCLTTLAGADASSLSRLPGIGPARAARVAAAFELARRVANGEERRRIRGSADLATVAAPFLRGLRHERVVVIACDAGGRVLRVLPLTEGATDRSLIPDRDVLSAVLSIGGSAFGVAHNHPSGRLDPSPTDRKATELLRDAAETVGLRFMDHMILTETAWSRIP</sequence>
<protein>
    <submittedName>
        <fullName evidence="9">DNA repair protein RadC</fullName>
    </submittedName>
</protein>
<dbReference type="PANTHER" id="PTHR30471">
    <property type="entry name" value="DNA REPAIR PROTEIN RADC"/>
    <property type="match status" value="1"/>
</dbReference>
<dbReference type="PROSITE" id="PS01302">
    <property type="entry name" value="UPF0758"/>
    <property type="match status" value="1"/>
</dbReference>
<evidence type="ECO:0000259" key="8">
    <source>
        <dbReference type="PROSITE" id="PS50249"/>
    </source>
</evidence>
<dbReference type="InterPro" id="IPR046778">
    <property type="entry name" value="UPF0758_N"/>
</dbReference>
<dbReference type="InterPro" id="IPR010994">
    <property type="entry name" value="RuvA_2-like"/>
</dbReference>
<dbReference type="Pfam" id="PF20582">
    <property type="entry name" value="UPF0758_N"/>
    <property type="match status" value="1"/>
</dbReference>
<dbReference type="SUPFAM" id="SSF102712">
    <property type="entry name" value="JAB1/MPN domain"/>
    <property type="match status" value="1"/>
</dbReference>
<reference evidence="9 10" key="1">
    <citation type="submission" date="2020-04" db="EMBL/GenBank/DDBJ databases">
        <title>MicrobeNet Type strains.</title>
        <authorList>
            <person name="Nicholson A.C."/>
        </authorList>
    </citation>
    <scope>NUCLEOTIDE SEQUENCE [LARGE SCALE GENOMIC DNA]</scope>
    <source>
        <strain evidence="9 10">ATCC BAA-277</strain>
    </source>
</reference>
<dbReference type="InterPro" id="IPR001405">
    <property type="entry name" value="UPF0758"/>
</dbReference>
<keyword evidence="4" id="KW-0378">Hydrolase</keyword>
<dbReference type="NCBIfam" id="TIGR00608">
    <property type="entry name" value="radc"/>
    <property type="match status" value="1"/>
</dbReference>
<dbReference type="Proteomes" id="UP000579250">
    <property type="component" value="Unassembled WGS sequence"/>
</dbReference>
<dbReference type="InterPro" id="IPR037518">
    <property type="entry name" value="MPN"/>
</dbReference>
<evidence type="ECO:0000256" key="5">
    <source>
        <dbReference type="ARBA" id="ARBA00022833"/>
    </source>
</evidence>
<evidence type="ECO:0000256" key="6">
    <source>
        <dbReference type="ARBA" id="ARBA00023049"/>
    </source>
</evidence>
<dbReference type="PROSITE" id="PS50249">
    <property type="entry name" value="MPN"/>
    <property type="match status" value="1"/>
</dbReference>